<dbReference type="Pfam" id="PF05105">
    <property type="entry name" value="Phage_holin_4_1"/>
    <property type="match status" value="1"/>
</dbReference>
<evidence type="ECO:0000256" key="4">
    <source>
        <dbReference type="ARBA" id="ARBA00023136"/>
    </source>
</evidence>
<comment type="subcellular location">
    <subcellularLocation>
        <location evidence="1">Membrane</location>
        <topology evidence="1">Multi-pass membrane protein</topology>
    </subcellularLocation>
</comment>
<accession>A0A7W3SWR1</accession>
<keyword evidence="7" id="KW-1185">Reference proteome</keyword>
<organism evidence="6 7">
    <name type="scientific">Fontibacillus solani</name>
    <dbReference type="NCBI Taxonomy" id="1572857"/>
    <lineage>
        <taxon>Bacteria</taxon>
        <taxon>Bacillati</taxon>
        <taxon>Bacillota</taxon>
        <taxon>Bacilli</taxon>
        <taxon>Bacillales</taxon>
        <taxon>Paenibacillaceae</taxon>
        <taxon>Fontibacillus</taxon>
    </lineage>
</organism>
<reference evidence="6 7" key="1">
    <citation type="submission" date="2020-08" db="EMBL/GenBank/DDBJ databases">
        <title>Genomic Encyclopedia of Type Strains, Phase III (KMG-III): the genomes of soil and plant-associated and newly described type strains.</title>
        <authorList>
            <person name="Whitman W."/>
        </authorList>
    </citation>
    <scope>NUCLEOTIDE SEQUENCE [LARGE SCALE GENOMIC DNA]</scope>
    <source>
        <strain evidence="6 7">CECT 8693</strain>
    </source>
</reference>
<evidence type="ECO:0000256" key="3">
    <source>
        <dbReference type="ARBA" id="ARBA00022989"/>
    </source>
</evidence>
<proteinExistence type="inferred from homology"/>
<comment type="similarity">
    <text evidence="5">Belongs to the bacteriophage holin family. Cp-1 holin subfamily.</text>
</comment>
<evidence type="ECO:0000313" key="7">
    <source>
        <dbReference type="Proteomes" id="UP000567067"/>
    </source>
</evidence>
<keyword evidence="2" id="KW-0812">Transmembrane</keyword>
<evidence type="ECO:0000313" key="6">
    <source>
        <dbReference type="EMBL" id="MBA9087627.1"/>
    </source>
</evidence>
<dbReference type="GO" id="GO:0016020">
    <property type="term" value="C:membrane"/>
    <property type="evidence" value="ECO:0007669"/>
    <property type="project" value="UniProtKB-SubCell"/>
</dbReference>
<keyword evidence="3" id="KW-1133">Transmembrane helix</keyword>
<name>A0A7W3SWR1_9BACL</name>
<dbReference type="AlphaFoldDB" id="A0A7W3SWR1"/>
<evidence type="ECO:0000256" key="2">
    <source>
        <dbReference type="ARBA" id="ARBA00022692"/>
    </source>
</evidence>
<comment type="caution">
    <text evidence="6">The sequence shown here is derived from an EMBL/GenBank/DDBJ whole genome shotgun (WGS) entry which is preliminary data.</text>
</comment>
<dbReference type="RefSeq" id="WP_246334552.1">
    <property type="nucleotide sequence ID" value="NZ_JACJIP010000033.1"/>
</dbReference>
<protein>
    <submittedName>
        <fullName evidence="6">Phage-related holin</fullName>
    </submittedName>
</protein>
<dbReference type="InterPro" id="IPR006480">
    <property type="entry name" value="Phage_holin_4_1"/>
</dbReference>
<gene>
    <name evidence="6" type="ORF">FHR92_004112</name>
</gene>
<dbReference type="EMBL" id="JACJIP010000033">
    <property type="protein sequence ID" value="MBA9087627.1"/>
    <property type="molecule type" value="Genomic_DNA"/>
</dbReference>
<evidence type="ECO:0000256" key="1">
    <source>
        <dbReference type="ARBA" id="ARBA00004141"/>
    </source>
</evidence>
<sequence length="55" mass="6262">MDNALRVICLRQLIRIISISGWSSLLNILLVFMIIDYVTGMGAAAKESRLNRRRV</sequence>
<dbReference type="Proteomes" id="UP000567067">
    <property type="component" value="Unassembled WGS sequence"/>
</dbReference>
<evidence type="ECO:0000256" key="5">
    <source>
        <dbReference type="ARBA" id="ARBA00023600"/>
    </source>
</evidence>
<keyword evidence="4" id="KW-0472">Membrane</keyword>